<dbReference type="InterPro" id="IPR001279">
    <property type="entry name" value="Metallo-B-lactamas"/>
</dbReference>
<dbReference type="RefSeq" id="WP_211975927.1">
    <property type="nucleotide sequence ID" value="NZ_CBFHAM010000036.1"/>
</dbReference>
<dbReference type="PROSITE" id="PS50206">
    <property type="entry name" value="RHODANESE_3"/>
    <property type="match status" value="2"/>
</dbReference>
<dbReference type="Pfam" id="PF00581">
    <property type="entry name" value="Rhodanese"/>
    <property type="match status" value="2"/>
</dbReference>
<dbReference type="Gene3D" id="3.40.250.10">
    <property type="entry name" value="Rhodanese-like domain"/>
    <property type="match status" value="2"/>
</dbReference>
<dbReference type="InterPro" id="IPR036866">
    <property type="entry name" value="RibonucZ/Hydroxyglut_hydro"/>
</dbReference>
<feature type="domain" description="Rhodanese" evidence="2">
    <location>
        <begin position="362"/>
        <end position="443"/>
    </location>
</feature>
<gene>
    <name evidence="3" type="ORF">KE626_25920</name>
</gene>
<dbReference type="SMART" id="SM00450">
    <property type="entry name" value="RHOD"/>
    <property type="match status" value="1"/>
</dbReference>
<dbReference type="Pfam" id="PF00753">
    <property type="entry name" value="Lactamase_B"/>
    <property type="match status" value="1"/>
</dbReference>
<keyword evidence="1" id="KW-0479">Metal-binding</keyword>
<evidence type="ECO:0000259" key="2">
    <source>
        <dbReference type="PROSITE" id="PS50206"/>
    </source>
</evidence>
<accession>A0ABS5J6T9</accession>
<dbReference type="InterPro" id="IPR001763">
    <property type="entry name" value="Rhodanese-like_dom"/>
</dbReference>
<reference evidence="3 4" key="1">
    <citation type="submission" date="2021-04" db="EMBL/GenBank/DDBJ databases">
        <title>Chitinophaga sp. nov., isolated from the rhizosphere soil.</title>
        <authorList>
            <person name="He S."/>
        </authorList>
    </citation>
    <scope>NUCLEOTIDE SEQUENCE [LARGE SCALE GENOMIC DNA]</scope>
    <source>
        <strain evidence="3 4">2R12</strain>
    </source>
</reference>
<dbReference type="SMART" id="SM00849">
    <property type="entry name" value="Lactamase_B"/>
    <property type="match status" value="1"/>
</dbReference>
<dbReference type="InterPro" id="IPR044528">
    <property type="entry name" value="POD-like_MBL-fold"/>
</dbReference>
<dbReference type="Gene3D" id="3.60.15.10">
    <property type="entry name" value="Ribonuclease Z/Hydroxyacylglutathione hydrolase-like"/>
    <property type="match status" value="1"/>
</dbReference>
<dbReference type="SUPFAM" id="SSF56281">
    <property type="entry name" value="Metallo-hydrolase/oxidoreductase"/>
    <property type="match status" value="1"/>
</dbReference>
<dbReference type="CDD" id="cd07724">
    <property type="entry name" value="POD-like_MBL-fold"/>
    <property type="match status" value="1"/>
</dbReference>
<comment type="caution">
    <text evidence="3">The sequence shown here is derived from an EMBL/GenBank/DDBJ whole genome shotgun (WGS) entry which is preliminary data.</text>
</comment>
<name>A0ABS5J6T9_9BACT</name>
<dbReference type="InterPro" id="IPR036873">
    <property type="entry name" value="Rhodanese-like_dom_sf"/>
</dbReference>
<dbReference type="SUPFAM" id="SSF52821">
    <property type="entry name" value="Rhodanese/Cell cycle control phosphatase"/>
    <property type="match status" value="2"/>
</dbReference>
<dbReference type="PANTHER" id="PTHR43084:SF1">
    <property type="entry name" value="PERSULFIDE DIOXYGENASE ETHE1, MITOCHONDRIAL"/>
    <property type="match status" value="1"/>
</dbReference>
<protein>
    <submittedName>
        <fullName evidence="3">MBL fold metallo-hydrolase</fullName>
    </submittedName>
</protein>
<dbReference type="InterPro" id="IPR051682">
    <property type="entry name" value="Mito_Persulfide_Diox"/>
</dbReference>
<dbReference type="EMBL" id="JAGTXB010000017">
    <property type="protein sequence ID" value="MBS0030790.1"/>
    <property type="molecule type" value="Genomic_DNA"/>
</dbReference>
<proteinExistence type="predicted"/>
<organism evidence="3 4">
    <name type="scientific">Chitinophaga hostae</name>
    <dbReference type="NCBI Taxonomy" id="2831022"/>
    <lineage>
        <taxon>Bacteria</taxon>
        <taxon>Pseudomonadati</taxon>
        <taxon>Bacteroidota</taxon>
        <taxon>Chitinophagia</taxon>
        <taxon>Chitinophagales</taxon>
        <taxon>Chitinophagaceae</taxon>
        <taxon>Chitinophaga</taxon>
    </lineage>
</organism>
<evidence type="ECO:0000313" key="3">
    <source>
        <dbReference type="EMBL" id="MBS0030790.1"/>
    </source>
</evidence>
<dbReference type="Proteomes" id="UP000676386">
    <property type="component" value="Unassembled WGS sequence"/>
</dbReference>
<feature type="domain" description="Rhodanese" evidence="2">
    <location>
        <begin position="266"/>
        <end position="335"/>
    </location>
</feature>
<sequence>MDIQQFEDKGLAHYSYAIYSEIPNEIILIDPSRDLAPYLAYAASLNARISAVIETHPHADFISGHLELHETVGAVIYCSRLVGAGYPHTGFDEGDHIVLGDIVIRALNTPGHSPDSISIVLEYAGEDRAVFTGDTLFIGDCGRPDLRENAGHINAGREALSRMMYHSLREKLMTLADDVLVYPAHGAGTLCGKSLSDADSSTIAAEKVSNWSLDDLTEADFVKELLSMQPFIPKYFPYDVDMNRTGAPPLGPSLAKVPVVQDMAVFDKNIIIIDTRPQQLFKQGHVPHAINLQDGGKFETWLGSIVAPEEPYYLLAADDAALQQVIRKAAKIGYEPAIKAAAVFTTGSATIAAMPLTDFKAHPEHYTIVDVRMATESEEYKIFDQAISIPLDELRERVHEIPTGKPVVVHCAGGYRSAAGSSIIAGALNEQVAAYDLGEAVSEFRAV</sequence>
<evidence type="ECO:0000256" key="1">
    <source>
        <dbReference type="ARBA" id="ARBA00022723"/>
    </source>
</evidence>
<keyword evidence="4" id="KW-1185">Reference proteome</keyword>
<dbReference type="PANTHER" id="PTHR43084">
    <property type="entry name" value="PERSULFIDE DIOXYGENASE ETHE1"/>
    <property type="match status" value="1"/>
</dbReference>
<evidence type="ECO:0000313" key="4">
    <source>
        <dbReference type="Proteomes" id="UP000676386"/>
    </source>
</evidence>